<feature type="transmembrane region" description="Helical" evidence="2">
    <location>
        <begin position="484"/>
        <end position="504"/>
    </location>
</feature>
<keyword evidence="1 2" id="KW-0472">Membrane</keyword>
<dbReference type="GO" id="GO:0016020">
    <property type="term" value="C:membrane"/>
    <property type="evidence" value="ECO:0007669"/>
    <property type="project" value="GOC"/>
</dbReference>
<sequence>MACKKFLKIIAVINILLALFTNIYIHLYPSLSPIACSWWEPNYNSEKCKAPQHFNTTYDRISFTFNKLIQDINKHYFQPSDANLGNGIKDKSGKREDIHLLAFGDPQINGVWPSTKYRSRLDMFGNDYYLGHIYTTMTKRLRPSHVVVMGDLFSSQWIGDYEFYKRTMRYVKRLFPNSITNKVDELKMLVSKEHDEEGHYKTDWDKFAKNIFLTQKNHLIDAEDTLVDHFKFGYENVYKWNENDTFLFLNMTGNHDIGYGGDATWQHMSRWHDIFGHDNFYIEYEKQTDHPWRIVSVNSMLLDGPPLEDTFRDITWEFLYQVFERNFNGSTILLTHIPLAKKEGLCVDGPFFKYYPNEYEDEPYKSGLLRSQNHLSQETTDKLLNLVFHNGKPGIILTGHDHEGCETYYNMYRSKKRDDPENIASVRWTCEKEIDPKSDYHIKEVTVKSMMGHYGGNTGLVTGHFDGENWQWYYTVCPFTVQHIWWISKISLILAGFFVSLLIVV</sequence>
<dbReference type="Proteomes" id="UP000262825">
    <property type="component" value="Unassembled WGS sequence"/>
</dbReference>
<evidence type="ECO:0000313" key="4">
    <source>
        <dbReference type="Proteomes" id="UP000262825"/>
    </source>
</evidence>
<keyword evidence="2" id="KW-1133">Transmembrane helix</keyword>
<dbReference type="PANTHER" id="PTHR13315">
    <property type="entry name" value="METALLO PHOSPHOESTERASE RELATED"/>
    <property type="match status" value="1"/>
</dbReference>
<reference evidence="4" key="1">
    <citation type="submission" date="2018-06" db="EMBL/GenBank/DDBJ databases">
        <authorList>
            <person name="Guldener U."/>
        </authorList>
    </citation>
    <scope>NUCLEOTIDE SEQUENCE [LARGE SCALE GENOMIC DNA]</scope>
    <source>
        <strain evidence="4">UTAD17</strain>
    </source>
</reference>
<gene>
    <name evidence="3" type="ORF">SCODWIG_02847</name>
</gene>
<dbReference type="SUPFAM" id="SSF56300">
    <property type="entry name" value="Metallo-dependent phosphatases"/>
    <property type="match status" value="1"/>
</dbReference>
<dbReference type="EMBL" id="UFAJ01000564">
    <property type="protein sequence ID" value="SSD61086.1"/>
    <property type="molecule type" value="Genomic_DNA"/>
</dbReference>
<protein>
    <submittedName>
        <fullName evidence="3">Related to Protein TED1</fullName>
    </submittedName>
</protein>
<dbReference type="GO" id="GO:0006506">
    <property type="term" value="P:GPI anchor biosynthetic process"/>
    <property type="evidence" value="ECO:0007669"/>
    <property type="project" value="InterPro"/>
</dbReference>
<dbReference type="InterPro" id="IPR033308">
    <property type="entry name" value="PGAP5/Cdc1/Ted1"/>
</dbReference>
<keyword evidence="4" id="KW-1185">Reference proteome</keyword>
<proteinExistence type="predicted"/>
<feature type="transmembrane region" description="Helical" evidence="2">
    <location>
        <begin position="7"/>
        <end position="27"/>
    </location>
</feature>
<keyword evidence="2" id="KW-0812">Transmembrane</keyword>
<dbReference type="InterPro" id="IPR029052">
    <property type="entry name" value="Metallo-depent_PP-like"/>
</dbReference>
<dbReference type="PANTHER" id="PTHR13315:SF1">
    <property type="entry name" value="PROTEIN TED1"/>
    <property type="match status" value="1"/>
</dbReference>
<evidence type="ECO:0000256" key="1">
    <source>
        <dbReference type="ARBA" id="ARBA00023136"/>
    </source>
</evidence>
<accession>A0A376B8T0</accession>
<dbReference type="AlphaFoldDB" id="A0A376B8T0"/>
<name>A0A376B8T0_9ASCO</name>
<dbReference type="VEuPathDB" id="FungiDB:SCODWIG_02847"/>
<evidence type="ECO:0000256" key="2">
    <source>
        <dbReference type="SAM" id="Phobius"/>
    </source>
</evidence>
<dbReference type="GO" id="GO:0005783">
    <property type="term" value="C:endoplasmic reticulum"/>
    <property type="evidence" value="ECO:0007669"/>
    <property type="project" value="TreeGrafter"/>
</dbReference>
<evidence type="ECO:0000313" key="3">
    <source>
        <dbReference type="EMBL" id="SSD61086.1"/>
    </source>
</evidence>
<organism evidence="3 4">
    <name type="scientific">Saccharomycodes ludwigii</name>
    <dbReference type="NCBI Taxonomy" id="36035"/>
    <lineage>
        <taxon>Eukaryota</taxon>
        <taxon>Fungi</taxon>
        <taxon>Dikarya</taxon>
        <taxon>Ascomycota</taxon>
        <taxon>Saccharomycotina</taxon>
        <taxon>Saccharomycetes</taxon>
        <taxon>Saccharomycodales</taxon>
        <taxon>Saccharomycodaceae</taxon>
        <taxon>Saccharomycodes</taxon>
    </lineage>
</organism>